<dbReference type="EMBL" id="RCNU01000011">
    <property type="protein sequence ID" value="RWQ92871.1"/>
    <property type="molecule type" value="Genomic_DNA"/>
</dbReference>
<keyword evidence="4" id="KW-1185">Reference proteome</keyword>
<feature type="compositionally biased region" description="Polar residues" evidence="1">
    <location>
        <begin position="155"/>
        <end position="175"/>
    </location>
</feature>
<name>A0A443HM44_BYSSP</name>
<dbReference type="SUPFAM" id="SSF56784">
    <property type="entry name" value="HAD-like"/>
    <property type="match status" value="1"/>
</dbReference>
<sequence>MSYRRRSQSFFSLLTLPTDLPVWRSTLSCRMFEGANKQLSASHYSTRRVEHAQPEKRQKRSPGKSQAMNRQQARGHIDVQNPNGPNIESAQEDEVNNYRGCWRPFRDRWKPVSATGAQNYQSQNHASESAAAYQYPASDGQQEIQRESGIPMNGDGQTHSSFPPYQPSSGHSNVVPDQQLHWQHAGVSGLSPGCVHQNSPLYDVNNTGIHNSYWSPLPSQINVPNPYAPPFQQQLHSQQQQQQQHQPPSVHYGVGYNLFGIPPLGNVPVPTGSDLVALASAAAFMDVFGQQNKINSQSLEVLPSGAYTHPDAPAGGDTSRFPNARNNARHATPQQLRGPRPLVAPVPTKEYMQQASRPPRRLASGQPLLIILDLNGTLIYRRHRRLPPSFAKRHGLDAFLTSIFAKHKVMIWSSSQPVTVKAVCAQLFPSEMRAALVAEWGRDKFGLTQSQYKEKIQVYKVLDKVWGDKSIQAQYPTGVPIIRKGNGNKPDTPIQKTRWDQSNTVLIDDSILKAAGQPYNILEVPEFTNDPAVDETHILDVVLKKLEILAQYEDVSQVFKHWKSRRKQKEFGNLGPGDDIICNEPTEIHDIEDNVSDLSEGPDPDTAPAALVDGAPMTKGERKKARKEERKAAAAARKRERKAAAKAAKKAAQQPVKQQAKQNPTKEKKKKNTTATTASEKQLDEDAKQTTITNNNNNNNNNPILDVDAVCDGSASPAPSSSSENFLLDRLEESLTVSPGKAPR</sequence>
<dbReference type="STRING" id="264951.A0A443HM44"/>
<dbReference type="VEuPathDB" id="FungiDB:C8Q69DRAFT_476635"/>
<feature type="compositionally biased region" description="Polar residues" evidence="1">
    <location>
        <begin position="80"/>
        <end position="89"/>
    </location>
</feature>
<dbReference type="AlphaFoldDB" id="A0A443HM44"/>
<organism evidence="3 4">
    <name type="scientific">Byssochlamys spectabilis</name>
    <name type="common">Paecilomyces variotii</name>
    <dbReference type="NCBI Taxonomy" id="264951"/>
    <lineage>
        <taxon>Eukaryota</taxon>
        <taxon>Fungi</taxon>
        <taxon>Dikarya</taxon>
        <taxon>Ascomycota</taxon>
        <taxon>Pezizomycotina</taxon>
        <taxon>Eurotiomycetes</taxon>
        <taxon>Eurotiomycetidae</taxon>
        <taxon>Eurotiales</taxon>
        <taxon>Thermoascaceae</taxon>
        <taxon>Paecilomyces</taxon>
    </lineage>
</organism>
<feature type="compositionally biased region" description="Basic and acidic residues" evidence="1">
    <location>
        <begin position="47"/>
        <end position="56"/>
    </location>
</feature>
<accession>A0A443HM44</accession>
<dbReference type="InterPro" id="IPR050365">
    <property type="entry name" value="TIM50"/>
</dbReference>
<feature type="region of interest" description="Disordered" evidence="1">
    <location>
        <begin position="594"/>
        <end position="744"/>
    </location>
</feature>
<evidence type="ECO:0000313" key="4">
    <source>
        <dbReference type="Proteomes" id="UP000283841"/>
    </source>
</evidence>
<comment type="caution">
    <text evidence="3">The sequence shown here is derived from an EMBL/GenBank/DDBJ whole genome shotgun (WGS) entry which is preliminary data.</text>
</comment>
<dbReference type="Pfam" id="PF03031">
    <property type="entry name" value="NIF"/>
    <property type="match status" value="1"/>
</dbReference>
<gene>
    <name evidence="3" type="ORF">C8Q69DRAFT_476635</name>
</gene>
<dbReference type="InterPro" id="IPR004274">
    <property type="entry name" value="FCP1_dom"/>
</dbReference>
<feature type="compositionally biased region" description="Polar residues" evidence="1">
    <location>
        <begin position="117"/>
        <end position="127"/>
    </location>
</feature>
<dbReference type="GeneID" id="39600551"/>
<feature type="region of interest" description="Disordered" evidence="1">
    <location>
        <begin position="224"/>
        <end position="248"/>
    </location>
</feature>
<feature type="region of interest" description="Disordered" evidence="1">
    <location>
        <begin position="42"/>
        <end position="92"/>
    </location>
</feature>
<protein>
    <submittedName>
        <fullName evidence="3">NLI interacting factor-like phosphatase-domain-containing protein</fullName>
    </submittedName>
</protein>
<feature type="region of interest" description="Disordered" evidence="1">
    <location>
        <begin position="309"/>
        <end position="342"/>
    </location>
</feature>
<dbReference type="InterPro" id="IPR036412">
    <property type="entry name" value="HAD-like_sf"/>
</dbReference>
<feature type="region of interest" description="Disordered" evidence="1">
    <location>
        <begin position="117"/>
        <end position="175"/>
    </location>
</feature>
<feature type="compositionally biased region" description="Low complexity" evidence="1">
    <location>
        <begin position="714"/>
        <end position="723"/>
    </location>
</feature>
<dbReference type="RefSeq" id="XP_028482516.1">
    <property type="nucleotide sequence ID" value="XM_028631274.1"/>
</dbReference>
<dbReference type="PROSITE" id="PS50969">
    <property type="entry name" value="FCP1"/>
    <property type="match status" value="1"/>
</dbReference>
<dbReference type="Gene3D" id="3.40.50.1000">
    <property type="entry name" value="HAD superfamily/HAD-like"/>
    <property type="match status" value="1"/>
</dbReference>
<dbReference type="Proteomes" id="UP000283841">
    <property type="component" value="Unassembled WGS sequence"/>
</dbReference>
<dbReference type="SMART" id="SM00577">
    <property type="entry name" value="CPDc"/>
    <property type="match status" value="1"/>
</dbReference>
<feature type="compositionally biased region" description="Polar residues" evidence="1">
    <location>
        <begin position="63"/>
        <end position="72"/>
    </location>
</feature>
<evidence type="ECO:0000259" key="2">
    <source>
        <dbReference type="PROSITE" id="PS50969"/>
    </source>
</evidence>
<dbReference type="InterPro" id="IPR023214">
    <property type="entry name" value="HAD_sf"/>
</dbReference>
<feature type="compositionally biased region" description="Low complexity" evidence="1">
    <location>
        <begin position="232"/>
        <end position="248"/>
    </location>
</feature>
<dbReference type="PANTHER" id="PTHR12210">
    <property type="entry name" value="DULLARD PROTEIN PHOSPHATASE"/>
    <property type="match status" value="1"/>
</dbReference>
<evidence type="ECO:0000256" key="1">
    <source>
        <dbReference type="SAM" id="MobiDB-lite"/>
    </source>
</evidence>
<proteinExistence type="predicted"/>
<reference evidence="3 4" key="1">
    <citation type="journal article" date="2018" name="Front. Microbiol.">
        <title>Genomic and genetic insights into a cosmopolitan fungus, Paecilomyces variotii (Eurotiales).</title>
        <authorList>
            <person name="Urquhart A.S."/>
            <person name="Mondo S.J."/>
            <person name="Makela M.R."/>
            <person name="Hane J.K."/>
            <person name="Wiebenga A."/>
            <person name="He G."/>
            <person name="Mihaltcheva S."/>
            <person name="Pangilinan J."/>
            <person name="Lipzen A."/>
            <person name="Barry K."/>
            <person name="de Vries R.P."/>
            <person name="Grigoriev I.V."/>
            <person name="Idnurm A."/>
        </authorList>
    </citation>
    <scope>NUCLEOTIDE SEQUENCE [LARGE SCALE GENOMIC DNA]</scope>
    <source>
        <strain evidence="3 4">CBS 101075</strain>
    </source>
</reference>
<evidence type="ECO:0000313" key="3">
    <source>
        <dbReference type="EMBL" id="RWQ92871.1"/>
    </source>
</evidence>
<feature type="domain" description="FCP1 homology" evidence="2">
    <location>
        <begin position="363"/>
        <end position="549"/>
    </location>
</feature>